<organism evidence="2 3">
    <name type="scientific">Quadrisphaera granulorum</name>
    <dbReference type="NCBI Taxonomy" id="317664"/>
    <lineage>
        <taxon>Bacteria</taxon>
        <taxon>Bacillati</taxon>
        <taxon>Actinomycetota</taxon>
        <taxon>Actinomycetes</taxon>
        <taxon>Kineosporiales</taxon>
        <taxon>Kineosporiaceae</taxon>
        <taxon>Quadrisphaera</taxon>
    </lineage>
</organism>
<dbReference type="PANTHER" id="PTHR35007:SF3">
    <property type="entry name" value="POSSIBLE CONSERVED ALANINE RICH MEMBRANE PROTEIN"/>
    <property type="match status" value="1"/>
</dbReference>
<keyword evidence="3" id="KW-1185">Reference proteome</keyword>
<evidence type="ECO:0008006" key="4">
    <source>
        <dbReference type="Google" id="ProtNLM"/>
    </source>
</evidence>
<feature type="transmembrane region" description="Helical" evidence="1">
    <location>
        <begin position="16"/>
        <end position="33"/>
    </location>
</feature>
<comment type="caution">
    <text evidence="2">The sequence shown here is derived from an EMBL/GenBank/DDBJ whole genome shotgun (WGS) entry which is preliminary data.</text>
</comment>
<dbReference type="AlphaFoldDB" id="A0A316A654"/>
<reference evidence="2 3" key="1">
    <citation type="submission" date="2018-03" db="EMBL/GenBank/DDBJ databases">
        <title>Genomic Encyclopedia of Archaeal and Bacterial Type Strains, Phase II (KMG-II): from individual species to whole genera.</title>
        <authorList>
            <person name="Goeker M."/>
        </authorList>
    </citation>
    <scope>NUCLEOTIDE SEQUENCE [LARGE SCALE GENOMIC DNA]</scope>
    <source>
        <strain evidence="2 3">DSM 44889</strain>
    </source>
</reference>
<keyword evidence="1" id="KW-0812">Transmembrane</keyword>
<feature type="transmembrane region" description="Helical" evidence="1">
    <location>
        <begin position="174"/>
        <end position="204"/>
    </location>
</feature>
<keyword evidence="1" id="KW-1133">Transmembrane helix</keyword>
<dbReference type="RefSeq" id="WP_109774686.1">
    <property type="nucleotide sequence ID" value="NZ_QGDQ01000013.1"/>
</dbReference>
<accession>A0A316A654</accession>
<name>A0A316A654_9ACTN</name>
<dbReference type="EMBL" id="QGDQ01000013">
    <property type="protein sequence ID" value="PWJ53341.1"/>
    <property type="molecule type" value="Genomic_DNA"/>
</dbReference>
<proteinExistence type="predicted"/>
<gene>
    <name evidence="2" type="ORF">BXY45_113100</name>
</gene>
<sequence>MTAHLLYLVSRAEAPGPWPVVAALLVGLAVLVAPGRPRPPRAQGGAPAPAAVLHVDPALLLDLVAAVVAAGAAPSAAVSAVADVLAEADWPHAAELARVAQSPGTRSAGASAESARGAAQTAIDGVTDAGVADVVLALRRGLWIAEQTGAPVAALLVSAAAELRRRRRRAGALAAARLGVRVVAPLGLCTLPAFGLLAVVPVLLSLGRGLLA</sequence>
<evidence type="ECO:0000313" key="2">
    <source>
        <dbReference type="EMBL" id="PWJ53341.1"/>
    </source>
</evidence>
<dbReference type="Proteomes" id="UP000245469">
    <property type="component" value="Unassembled WGS sequence"/>
</dbReference>
<evidence type="ECO:0000256" key="1">
    <source>
        <dbReference type="SAM" id="Phobius"/>
    </source>
</evidence>
<keyword evidence="1" id="KW-0472">Membrane</keyword>
<dbReference type="PANTHER" id="PTHR35007">
    <property type="entry name" value="INTEGRAL MEMBRANE PROTEIN-RELATED"/>
    <property type="match status" value="1"/>
</dbReference>
<evidence type="ECO:0000313" key="3">
    <source>
        <dbReference type="Proteomes" id="UP000245469"/>
    </source>
</evidence>
<protein>
    <recommendedName>
        <fullName evidence="4">Type II secretion system (T2SS) protein F</fullName>
    </recommendedName>
</protein>